<dbReference type="AlphaFoldDB" id="A0A4Y9F883"/>
<name>A0A4Y9F883_9MICC</name>
<dbReference type="EMBL" id="SPQC01000001">
    <property type="protein sequence ID" value="TFU24357.1"/>
    <property type="molecule type" value="Genomic_DNA"/>
</dbReference>
<proteinExistence type="predicted"/>
<gene>
    <name evidence="1" type="ORF">E4U03_00135</name>
</gene>
<dbReference type="OrthoDB" id="3253594at2"/>
<evidence type="ECO:0000313" key="1">
    <source>
        <dbReference type="EMBL" id="TFU24357.1"/>
    </source>
</evidence>
<dbReference type="Proteomes" id="UP000297951">
    <property type="component" value="Unassembled WGS sequence"/>
</dbReference>
<organism evidence="1 2">
    <name type="scientific">Rothia nasimurium</name>
    <dbReference type="NCBI Taxonomy" id="85336"/>
    <lineage>
        <taxon>Bacteria</taxon>
        <taxon>Bacillati</taxon>
        <taxon>Actinomycetota</taxon>
        <taxon>Actinomycetes</taxon>
        <taxon>Micrococcales</taxon>
        <taxon>Micrococcaceae</taxon>
        <taxon>Rothia</taxon>
    </lineage>
</organism>
<evidence type="ECO:0000313" key="2">
    <source>
        <dbReference type="Proteomes" id="UP000297951"/>
    </source>
</evidence>
<protein>
    <submittedName>
        <fullName evidence="1">RNA-binding protein</fullName>
    </submittedName>
</protein>
<comment type="caution">
    <text evidence="1">The sequence shown here is derived from an EMBL/GenBank/DDBJ whole genome shotgun (WGS) entry which is preliminary data.</text>
</comment>
<reference evidence="1 2" key="1">
    <citation type="submission" date="2019-03" db="EMBL/GenBank/DDBJ databases">
        <title>Diversity of the mouse oral microbiome.</title>
        <authorList>
            <person name="Joseph S."/>
            <person name="Aduse-Opoku J."/>
            <person name="Curtis M."/>
            <person name="Wade W."/>
            <person name="Hashim A."/>
        </authorList>
    </citation>
    <scope>NUCLEOTIDE SEQUENCE [LARGE SCALE GENOMIC DNA]</scope>
    <source>
        <strain evidence="2">irhom_31</strain>
    </source>
</reference>
<sequence>MGLVYPEDLEGWSKWQANAHPIRRAKVAIKEVPAGVRNHRELSNLSTSVSGYLHTVGKTPQTLIALDSTSPTSLGSLVRPAHFLSAESYAVWAPEDVTAHLSEGEWAVTRLDEVELYNKLVSLRQVLALGHYMAWGGAAYRLAQRMGARFITVQHGLHTPYAPPLAPGTHLLAFSQADAEFWISGRGDVTYDVVGSQLLWESAQTPRIDDSEIADLPIFLGQMHGAELSRLSYAQAGYRFCKETGARYRPHPNEKDKLSVLTHALWDKVGIEIDRGREPLNTLTNPVVSIFSTGVLEAAIRGFPAWVYHPNPPAWVREFWDRYGLSRWGEAPTPAPAVPSRPPAQTIAQYLEEKLK</sequence>
<accession>A0A4Y9F883</accession>